<evidence type="ECO:0000259" key="1">
    <source>
        <dbReference type="Pfam" id="PF13460"/>
    </source>
</evidence>
<organism evidence="2 3">
    <name type="scientific">Microbacterium rhizomatis</name>
    <dbReference type="NCBI Taxonomy" id="1631477"/>
    <lineage>
        <taxon>Bacteria</taxon>
        <taxon>Bacillati</taxon>
        <taxon>Actinomycetota</taxon>
        <taxon>Actinomycetes</taxon>
        <taxon>Micrococcales</taxon>
        <taxon>Microbacteriaceae</taxon>
        <taxon>Microbacterium</taxon>
    </lineage>
</organism>
<comment type="caution">
    <text evidence="2">The sequence shown here is derived from an EMBL/GenBank/DDBJ whole genome shotgun (WGS) entry which is preliminary data.</text>
</comment>
<accession>A0A5J5J650</accession>
<dbReference type="Gene3D" id="3.40.50.720">
    <property type="entry name" value="NAD(P)-binding Rossmann-like Domain"/>
    <property type="match status" value="1"/>
</dbReference>
<dbReference type="SUPFAM" id="SSF51735">
    <property type="entry name" value="NAD(P)-binding Rossmann-fold domains"/>
    <property type="match status" value="1"/>
</dbReference>
<dbReference type="InterPro" id="IPR036291">
    <property type="entry name" value="NAD(P)-bd_dom_sf"/>
</dbReference>
<gene>
    <name evidence="2" type="ORF">F6B43_08200</name>
</gene>
<dbReference type="PANTHER" id="PTHR12126:SF11">
    <property type="entry name" value="NADH DEHYDROGENASE [UBIQUINONE] 1 ALPHA SUBCOMPLEX SUBUNIT 9, MITOCHONDRIAL"/>
    <property type="match status" value="1"/>
</dbReference>
<dbReference type="OrthoDB" id="9771302at2"/>
<sequence>MRIAVAGGTGTVGTHVGEAAHARGHEVITLARAAGVDLRSVSGLTDRLAGVDVVIDVLSVPTISADESTQFFTTTSRALLDAGAAAGVRHHLVLSIVGIDRAPEAYYAGKFAQERLVEAGPTPWTILRATQFHEFAAQMYGRAKVGPFHLAPKMRTRPVAASEVAAHLIDLAATGASGRARELAGPREEDLPRMIRAYARARGSRAWIPSVALPGASGRAQRDGSLLPAGKPLLGRQTFDEWLGALSAENH</sequence>
<name>A0A5J5J650_9MICO</name>
<keyword evidence="3" id="KW-1185">Reference proteome</keyword>
<dbReference type="PANTHER" id="PTHR12126">
    <property type="entry name" value="NADH-UBIQUINONE OXIDOREDUCTASE 39 KDA SUBUNIT-RELATED"/>
    <property type="match status" value="1"/>
</dbReference>
<dbReference type="Pfam" id="PF13460">
    <property type="entry name" value="NAD_binding_10"/>
    <property type="match status" value="1"/>
</dbReference>
<evidence type="ECO:0000313" key="3">
    <source>
        <dbReference type="Proteomes" id="UP000325827"/>
    </source>
</evidence>
<evidence type="ECO:0000313" key="2">
    <source>
        <dbReference type="EMBL" id="KAA9111532.1"/>
    </source>
</evidence>
<dbReference type="EMBL" id="VYSA01000001">
    <property type="protein sequence ID" value="KAA9111532.1"/>
    <property type="molecule type" value="Genomic_DNA"/>
</dbReference>
<dbReference type="InterPro" id="IPR016040">
    <property type="entry name" value="NAD(P)-bd_dom"/>
</dbReference>
<dbReference type="GO" id="GO:0044877">
    <property type="term" value="F:protein-containing complex binding"/>
    <property type="evidence" value="ECO:0007669"/>
    <property type="project" value="TreeGrafter"/>
</dbReference>
<feature type="domain" description="NAD(P)-binding" evidence="1">
    <location>
        <begin position="7"/>
        <end position="171"/>
    </location>
</feature>
<dbReference type="Proteomes" id="UP000325827">
    <property type="component" value="Unassembled WGS sequence"/>
</dbReference>
<dbReference type="RefSeq" id="WP_150448300.1">
    <property type="nucleotide sequence ID" value="NZ_VYSA01000001.1"/>
</dbReference>
<reference evidence="3" key="1">
    <citation type="submission" date="2019-09" db="EMBL/GenBank/DDBJ databases">
        <title>Mumia zhuanghuii sp. nov. isolated from the intestinal contents of plateau pika (Ochotona curzoniae) in the Qinghai-Tibet plateau of China.</title>
        <authorList>
            <person name="Tian Z."/>
        </authorList>
    </citation>
    <scope>NUCLEOTIDE SEQUENCE [LARGE SCALE GENOMIC DNA]</scope>
    <source>
        <strain evidence="3">JCM 30598</strain>
    </source>
</reference>
<dbReference type="InterPro" id="IPR051207">
    <property type="entry name" value="ComplexI_NDUFA9_subunit"/>
</dbReference>
<dbReference type="AlphaFoldDB" id="A0A5J5J650"/>
<proteinExistence type="predicted"/>
<protein>
    <submittedName>
        <fullName evidence="2">SDR family oxidoreductase</fullName>
    </submittedName>
</protein>